<feature type="domain" description="Protein kinase" evidence="8">
    <location>
        <begin position="339"/>
        <end position="647"/>
    </location>
</feature>
<evidence type="ECO:0000256" key="1">
    <source>
        <dbReference type="ARBA" id="ARBA00022527"/>
    </source>
</evidence>
<proteinExistence type="predicted"/>
<keyword evidence="3 6" id="KW-0547">Nucleotide-binding</keyword>
<evidence type="ECO:0000256" key="5">
    <source>
        <dbReference type="ARBA" id="ARBA00022840"/>
    </source>
</evidence>
<keyword evidence="2" id="KW-0808">Transferase</keyword>
<organism evidence="9 10">
    <name type="scientific">Urochloa decumbens</name>
    <dbReference type="NCBI Taxonomy" id="240449"/>
    <lineage>
        <taxon>Eukaryota</taxon>
        <taxon>Viridiplantae</taxon>
        <taxon>Streptophyta</taxon>
        <taxon>Embryophyta</taxon>
        <taxon>Tracheophyta</taxon>
        <taxon>Spermatophyta</taxon>
        <taxon>Magnoliopsida</taxon>
        <taxon>Liliopsida</taxon>
        <taxon>Poales</taxon>
        <taxon>Poaceae</taxon>
        <taxon>PACMAD clade</taxon>
        <taxon>Panicoideae</taxon>
        <taxon>Panicodae</taxon>
        <taxon>Paniceae</taxon>
        <taxon>Melinidinae</taxon>
        <taxon>Urochloa</taxon>
    </lineage>
</organism>
<dbReference type="SMART" id="SM00220">
    <property type="entry name" value="S_TKc"/>
    <property type="match status" value="1"/>
</dbReference>
<dbReference type="PANTHER" id="PTHR27005:SF468">
    <property type="entry name" value="OS01G0310500 PROTEIN"/>
    <property type="match status" value="1"/>
</dbReference>
<reference evidence="10" key="1">
    <citation type="submission" date="2024-06" db="EMBL/GenBank/DDBJ databases">
        <authorList>
            <person name="Ryan C."/>
        </authorList>
    </citation>
    <scope>NUCLEOTIDE SEQUENCE [LARGE SCALE GENOMIC DNA]</scope>
</reference>
<gene>
    <name evidence="9" type="ORF">URODEC1_LOCUS38630</name>
</gene>
<evidence type="ECO:0000256" key="4">
    <source>
        <dbReference type="ARBA" id="ARBA00022777"/>
    </source>
</evidence>
<dbReference type="EMBL" id="OZ075127">
    <property type="protein sequence ID" value="CAL4950865.1"/>
    <property type="molecule type" value="Genomic_DNA"/>
</dbReference>
<evidence type="ECO:0000256" key="7">
    <source>
        <dbReference type="SAM" id="MobiDB-lite"/>
    </source>
</evidence>
<reference evidence="9 10" key="2">
    <citation type="submission" date="2024-10" db="EMBL/GenBank/DDBJ databases">
        <authorList>
            <person name="Ryan C."/>
        </authorList>
    </citation>
    <scope>NUCLEOTIDE SEQUENCE [LARGE SCALE GENOMIC DNA]</scope>
</reference>
<dbReference type="InterPro" id="IPR001245">
    <property type="entry name" value="Ser-Thr/Tyr_kinase_cat_dom"/>
</dbReference>
<dbReference type="PROSITE" id="PS00107">
    <property type="entry name" value="PROTEIN_KINASE_ATP"/>
    <property type="match status" value="1"/>
</dbReference>
<dbReference type="InterPro" id="IPR000719">
    <property type="entry name" value="Prot_kinase_dom"/>
</dbReference>
<dbReference type="FunFam" id="1.10.510.10:FF:000474">
    <property type="entry name" value="Wall-associated receptor kinase 3"/>
    <property type="match status" value="1"/>
</dbReference>
<dbReference type="InterPro" id="IPR045274">
    <property type="entry name" value="WAK-like"/>
</dbReference>
<feature type="binding site" evidence="6">
    <location>
        <position position="70"/>
    </location>
    <ligand>
        <name>ATP</name>
        <dbReference type="ChEBI" id="CHEBI:30616"/>
    </ligand>
</feature>
<evidence type="ECO:0000256" key="3">
    <source>
        <dbReference type="ARBA" id="ARBA00022741"/>
    </source>
</evidence>
<dbReference type="InterPro" id="IPR017441">
    <property type="entry name" value="Protein_kinase_ATP_BS"/>
</dbReference>
<dbReference type="FunFam" id="3.30.200.20:FF:000337">
    <property type="entry name" value="Wall-associated receptor kinase 3"/>
    <property type="match status" value="1"/>
</dbReference>
<dbReference type="Pfam" id="PF07714">
    <property type="entry name" value="PK_Tyr_Ser-Thr"/>
    <property type="match status" value="2"/>
</dbReference>
<accession>A0ABC8Z2D0</accession>
<dbReference type="PANTHER" id="PTHR27005">
    <property type="entry name" value="WALL-ASSOCIATED RECEPTOR KINASE-LIKE 21"/>
    <property type="match status" value="1"/>
</dbReference>
<keyword evidence="10" id="KW-1185">Reference proteome</keyword>
<evidence type="ECO:0000259" key="8">
    <source>
        <dbReference type="PROSITE" id="PS50011"/>
    </source>
</evidence>
<protein>
    <recommendedName>
        <fullName evidence="8">Protein kinase domain-containing protein</fullName>
    </recommendedName>
</protein>
<keyword evidence="4" id="KW-0418">Kinase</keyword>
<evidence type="ECO:0000313" key="9">
    <source>
        <dbReference type="EMBL" id="CAL4950865.1"/>
    </source>
</evidence>
<name>A0ABC8Z2D0_9POAL</name>
<dbReference type="SUPFAM" id="SSF56112">
    <property type="entry name" value="Protein kinase-like (PK-like)"/>
    <property type="match status" value="2"/>
</dbReference>
<evidence type="ECO:0000256" key="2">
    <source>
        <dbReference type="ARBA" id="ARBA00022679"/>
    </source>
</evidence>
<dbReference type="Gene3D" id="1.10.510.10">
    <property type="entry name" value="Transferase(Phosphotransferase) domain 1"/>
    <property type="match status" value="2"/>
</dbReference>
<evidence type="ECO:0000313" key="10">
    <source>
        <dbReference type="Proteomes" id="UP001497457"/>
    </source>
</evidence>
<dbReference type="Proteomes" id="UP001497457">
    <property type="component" value="Chromosome 17b"/>
</dbReference>
<dbReference type="InterPro" id="IPR008271">
    <property type="entry name" value="Ser/Thr_kinase_AS"/>
</dbReference>
<keyword evidence="5 6" id="KW-0067">ATP-binding</keyword>
<sequence length="647" mass="72960">MDNIGNNLRDFLTNNGHVALKRVGRDNVLRSFTEKEIEQLTFGYSILLGKGGFGEVYKGMLDGIHPVAVKRYKNGIRKEEFAREVIVHSKISHKNVVRLLGCCTEENALMIVMEFICNGNLENLLHSSKPNGHFPLPLGKRLDIAIMTAEVLAHMHSARSPILHGDVKPGNILLDENLVPKISDFGIARLLSGDEVQHTRYIIGCRGYVDPIYCQNGILTPKSDVYSFGVVLLEIITRKKAIQANSSLDQMFIEAMRVKKERQLFDDEIADTRNIKFLNEIGKLAAKCLNLDVTMRPEMLEVADCLRTVRKALNRAQGNMSQGFLSKWTRNPTPNKSIPEKQSQPGPQYFGDLKVFTGQEMNEITTQYSMVFRKEFNEILYNGVVGNCQVIVKDLAISSETERERFMHTMSILCQKKHRNVANVIGFHFKENTCQVLYESSSDLPLWNNEPISFTSRNLYETICSGQKLPLDLRLSIAAQSAEGLLHIHSLFGEDPDSNGSDLLANFTSANIFLDKNFTPKVFNTNLTTFLGVSVVQQYITSYDFYKQGSKIYYSDPMDIAGLQFNPKSDIYSFGVVLLELITWKPAKYFCGGKAHALATDILEAYRTSSSPLDIDKEVYNEQDGFFLQEVSHSSQARPRPDHSCQT</sequence>
<dbReference type="AlphaFoldDB" id="A0ABC8Z2D0"/>
<dbReference type="PROSITE" id="PS50011">
    <property type="entry name" value="PROTEIN_KINASE_DOM"/>
    <property type="match status" value="2"/>
</dbReference>
<dbReference type="GO" id="GO:0004674">
    <property type="term" value="F:protein serine/threonine kinase activity"/>
    <property type="evidence" value="ECO:0007669"/>
    <property type="project" value="UniProtKB-KW"/>
</dbReference>
<evidence type="ECO:0000256" key="6">
    <source>
        <dbReference type="PROSITE-ProRule" id="PRU10141"/>
    </source>
</evidence>
<keyword evidence="1" id="KW-0723">Serine/threonine-protein kinase</keyword>
<feature type="domain" description="Protein kinase" evidence="8">
    <location>
        <begin position="42"/>
        <end position="313"/>
    </location>
</feature>
<dbReference type="InterPro" id="IPR011009">
    <property type="entry name" value="Kinase-like_dom_sf"/>
</dbReference>
<dbReference type="GO" id="GO:0005524">
    <property type="term" value="F:ATP binding"/>
    <property type="evidence" value="ECO:0007669"/>
    <property type="project" value="UniProtKB-UniRule"/>
</dbReference>
<feature type="region of interest" description="Disordered" evidence="7">
    <location>
        <begin position="324"/>
        <end position="346"/>
    </location>
</feature>
<dbReference type="PROSITE" id="PS00108">
    <property type="entry name" value="PROTEIN_KINASE_ST"/>
    <property type="match status" value="1"/>
</dbReference>
<dbReference type="Gene3D" id="3.30.200.20">
    <property type="entry name" value="Phosphorylase Kinase, domain 1"/>
    <property type="match status" value="2"/>
</dbReference>